<comment type="caution">
    <text evidence="4">Lacks conserved residue(s) required for the propagation of feature annotation.</text>
</comment>
<sequence length="361" mass="38937">MSAMRAPLIGVAKSAVSRTGSRPVALTGAASSVRFNSSNSSSSDAKTHFGFRDVASSDKAGLVGSVFSSVASSYDLMNDAMSLGIHRLWKSHFVSQLDPRGGIACLDVAGGTGDIATRILDHARTAHGDRQTKVTVLDINEKMLRAGQKNMAQTMYWGTDQLAFQLGNAEDLSLSAPPTQSPASISQQHQQQRLPRNSPALPALPTQPIASDSLDLYTIAFGIRNCTDIDAVLREAHRVLRPGGIFACLEFGKVDGRQLPFLPALYRRYSFDVIPSLGQVLAGDRDSYQYLVESIERFPTQPEFARMMQRAGFTLAGQPEAAKWGIGSLGGETGKRDDDDVKGAWQDLTLGIASIWHGIKL</sequence>
<comment type="catalytic activity">
    <reaction evidence="4">
        <text>a 2-methoxy-6-(all-trans-polyprenyl)benzene-1,4-diol + S-adenosyl-L-methionine = a 5-methoxy-2-methyl-3-(all-trans-polyprenyl)benzene-1,4-diol + S-adenosyl-L-homocysteine + H(+)</text>
        <dbReference type="Rhea" id="RHEA:28286"/>
        <dbReference type="Rhea" id="RHEA-COMP:10858"/>
        <dbReference type="Rhea" id="RHEA-COMP:10859"/>
        <dbReference type="ChEBI" id="CHEBI:15378"/>
        <dbReference type="ChEBI" id="CHEBI:57856"/>
        <dbReference type="ChEBI" id="CHEBI:59789"/>
        <dbReference type="ChEBI" id="CHEBI:84166"/>
        <dbReference type="ChEBI" id="CHEBI:84167"/>
        <dbReference type="EC" id="2.1.1.201"/>
    </reaction>
</comment>
<keyword evidence="7" id="KW-1185">Reference proteome</keyword>
<dbReference type="PROSITE" id="PS01184">
    <property type="entry name" value="UBIE_2"/>
    <property type="match status" value="1"/>
</dbReference>
<dbReference type="STRING" id="215250.A0A316YKU5"/>
<feature type="binding site" evidence="4">
    <location>
        <position position="138"/>
    </location>
    <ligand>
        <name>S-adenosyl-L-methionine</name>
        <dbReference type="ChEBI" id="CHEBI:59789"/>
    </ligand>
</feature>
<keyword evidence="4" id="KW-0999">Mitochondrion inner membrane</keyword>
<evidence type="ECO:0000256" key="3">
    <source>
        <dbReference type="ARBA" id="ARBA00022691"/>
    </source>
</evidence>
<dbReference type="Pfam" id="PF01209">
    <property type="entry name" value="Ubie_methyltran"/>
    <property type="match status" value="2"/>
</dbReference>
<dbReference type="SUPFAM" id="SSF53335">
    <property type="entry name" value="S-adenosyl-L-methionine-dependent methyltransferases"/>
    <property type="match status" value="1"/>
</dbReference>
<proteinExistence type="inferred from homology"/>
<keyword evidence="4" id="KW-0496">Mitochondrion</keyword>
<gene>
    <name evidence="4" type="primary">COQ5</name>
    <name evidence="6" type="ORF">FA10DRAFT_266373</name>
</gene>
<feature type="binding site" evidence="4">
    <location>
        <position position="112"/>
    </location>
    <ligand>
        <name>S-adenosyl-L-methionine</name>
        <dbReference type="ChEBI" id="CHEBI:59789"/>
    </ligand>
</feature>
<dbReference type="GO" id="GO:0031314">
    <property type="term" value="C:extrinsic component of mitochondrial inner membrane"/>
    <property type="evidence" value="ECO:0007669"/>
    <property type="project" value="UniProtKB-UniRule"/>
</dbReference>
<dbReference type="InterPro" id="IPR004033">
    <property type="entry name" value="UbiE/COQ5_MeTrFase"/>
</dbReference>
<accession>A0A316YKU5</accession>
<evidence type="ECO:0000256" key="5">
    <source>
        <dbReference type="SAM" id="MobiDB-lite"/>
    </source>
</evidence>
<keyword evidence="6" id="KW-0830">Ubiquinone</keyword>
<dbReference type="OrthoDB" id="6329284at2759"/>
<evidence type="ECO:0000256" key="2">
    <source>
        <dbReference type="ARBA" id="ARBA00022679"/>
    </source>
</evidence>
<comment type="subunit">
    <text evidence="4">Component of a multi-subunit COQ enzyme complex, composed of at least COQ3, COQ4, COQ5, COQ6, COQ7 and COQ9.</text>
</comment>
<name>A0A316YKU5_9BASI</name>
<keyword evidence="4" id="KW-0831">Ubiquinone biosynthesis</keyword>
<dbReference type="FunCoup" id="A0A316YKU5">
    <property type="interactions" value="222"/>
</dbReference>
<dbReference type="PROSITE" id="PS51608">
    <property type="entry name" value="SAM_MT_UBIE"/>
    <property type="match status" value="1"/>
</dbReference>
<dbReference type="EMBL" id="KZ819636">
    <property type="protein sequence ID" value="PWN89822.1"/>
    <property type="molecule type" value="Genomic_DNA"/>
</dbReference>
<protein>
    <recommendedName>
        <fullName evidence="4">2-methoxy-6-polyprenyl-1,4-benzoquinol methylase, mitochondrial</fullName>
        <ecNumber evidence="4">2.1.1.201</ecNumber>
    </recommendedName>
    <alternativeName>
        <fullName evidence="4">Ubiquinone biosynthesis methyltransferase COQ5</fullName>
    </alternativeName>
</protein>
<dbReference type="PANTHER" id="PTHR43591:SF24">
    <property type="entry name" value="2-METHOXY-6-POLYPRENYL-1,4-BENZOQUINOL METHYLASE, MITOCHONDRIAL"/>
    <property type="match status" value="1"/>
</dbReference>
<evidence type="ECO:0000313" key="7">
    <source>
        <dbReference type="Proteomes" id="UP000245768"/>
    </source>
</evidence>
<comment type="function">
    <text evidence="4">Methyltransferase required for the conversion of 2-polyprenyl-6-methoxy-1,4-benzoquinol (DDMQH2) to 2-polyprenyl-3-methyl-6-methoxy-1,4-benzoquinol (DMQH2).</text>
</comment>
<dbReference type="PROSITE" id="PS01183">
    <property type="entry name" value="UBIE_1"/>
    <property type="match status" value="1"/>
</dbReference>
<dbReference type="PANTHER" id="PTHR43591">
    <property type="entry name" value="METHYLTRANSFERASE"/>
    <property type="match status" value="1"/>
</dbReference>
<keyword evidence="3 4" id="KW-0949">S-adenosyl-L-methionine</keyword>
<dbReference type="AlphaFoldDB" id="A0A316YKU5"/>
<keyword evidence="2 4" id="KW-0808">Transferase</keyword>
<feature type="binding site" evidence="4">
    <location>
        <begin position="197"/>
        <end position="198"/>
    </location>
    <ligand>
        <name>S-adenosyl-L-methionine</name>
        <dbReference type="ChEBI" id="CHEBI:59789"/>
    </ligand>
</feature>
<dbReference type="GO" id="GO:0008425">
    <property type="term" value="F:2-methoxy-6-polyprenyl-1,4-benzoquinol methyltransferase activity"/>
    <property type="evidence" value="ECO:0007669"/>
    <property type="project" value="UniProtKB-UniRule"/>
</dbReference>
<feature type="region of interest" description="Disordered" evidence="5">
    <location>
        <begin position="173"/>
        <end position="202"/>
    </location>
</feature>
<dbReference type="EC" id="2.1.1.201" evidence="4"/>
<dbReference type="InterPro" id="IPR029063">
    <property type="entry name" value="SAM-dependent_MTases_sf"/>
</dbReference>
<dbReference type="UniPathway" id="UPA00232"/>
<comment type="pathway">
    <text evidence="4">Cofactor biosynthesis; ubiquinone biosynthesis.</text>
</comment>
<dbReference type="InterPro" id="IPR023576">
    <property type="entry name" value="UbiE/COQ5_MeTrFase_CS"/>
</dbReference>
<dbReference type="Gene3D" id="3.40.50.150">
    <property type="entry name" value="Vaccinia Virus protein VP39"/>
    <property type="match status" value="1"/>
</dbReference>
<dbReference type="CDD" id="cd02440">
    <property type="entry name" value="AdoMet_MTases"/>
    <property type="match status" value="1"/>
</dbReference>
<evidence type="ECO:0000313" key="6">
    <source>
        <dbReference type="EMBL" id="PWN89822.1"/>
    </source>
</evidence>
<evidence type="ECO:0000256" key="4">
    <source>
        <dbReference type="HAMAP-Rule" id="MF_03191"/>
    </source>
</evidence>
<feature type="compositionally biased region" description="Polar residues" evidence="5">
    <location>
        <begin position="176"/>
        <end position="195"/>
    </location>
</feature>
<keyword evidence="1 4" id="KW-0489">Methyltransferase</keyword>
<dbReference type="GO" id="GO:0032259">
    <property type="term" value="P:methylation"/>
    <property type="evidence" value="ECO:0007669"/>
    <property type="project" value="UniProtKB-KW"/>
</dbReference>
<evidence type="ECO:0000256" key="1">
    <source>
        <dbReference type="ARBA" id="ARBA00022603"/>
    </source>
</evidence>
<dbReference type="Proteomes" id="UP000245768">
    <property type="component" value="Unassembled WGS sequence"/>
</dbReference>
<organism evidence="6 7">
    <name type="scientific">Acaromyces ingoldii</name>
    <dbReference type="NCBI Taxonomy" id="215250"/>
    <lineage>
        <taxon>Eukaryota</taxon>
        <taxon>Fungi</taxon>
        <taxon>Dikarya</taxon>
        <taxon>Basidiomycota</taxon>
        <taxon>Ustilaginomycotina</taxon>
        <taxon>Exobasidiomycetes</taxon>
        <taxon>Exobasidiales</taxon>
        <taxon>Cryptobasidiaceae</taxon>
        <taxon>Acaromyces</taxon>
    </lineage>
</organism>
<reference evidence="6 7" key="1">
    <citation type="journal article" date="2018" name="Mol. Biol. Evol.">
        <title>Broad Genomic Sampling Reveals a Smut Pathogenic Ancestry of the Fungal Clade Ustilaginomycotina.</title>
        <authorList>
            <person name="Kijpornyongpan T."/>
            <person name="Mondo S.J."/>
            <person name="Barry K."/>
            <person name="Sandor L."/>
            <person name="Lee J."/>
            <person name="Lipzen A."/>
            <person name="Pangilinan J."/>
            <person name="LaButti K."/>
            <person name="Hainaut M."/>
            <person name="Henrissat B."/>
            <person name="Grigoriev I.V."/>
            <person name="Spatafora J.W."/>
            <person name="Aime M.C."/>
        </authorList>
    </citation>
    <scope>NUCLEOTIDE SEQUENCE [LARGE SCALE GENOMIC DNA]</scope>
    <source>
        <strain evidence="6 7">MCA 4198</strain>
    </source>
</reference>
<dbReference type="InParanoid" id="A0A316YKU5"/>
<comment type="subcellular location">
    <subcellularLocation>
        <location evidence="4">Mitochondrion inner membrane</location>
        <topology evidence="4">Peripheral membrane protein</topology>
        <orientation evidence="4">Matrix side</orientation>
    </subcellularLocation>
</comment>
<keyword evidence="4" id="KW-0472">Membrane</keyword>
<dbReference type="HAMAP" id="MF_01813">
    <property type="entry name" value="MenG_UbiE_methyltr"/>
    <property type="match status" value="1"/>
</dbReference>
<comment type="similarity">
    <text evidence="4">Belongs to the class I-like SAM-binding methyltransferase superfamily. MenG/UbiE family.</text>
</comment>